<name>A0A8J5QM43_9ASCO</name>
<dbReference type="CDD" id="cd00154">
    <property type="entry name" value="Rab"/>
    <property type="match status" value="1"/>
</dbReference>
<keyword evidence="5" id="KW-0636">Prenylation</keyword>
<evidence type="ECO:0000313" key="7">
    <source>
        <dbReference type="EMBL" id="KAG7664618.1"/>
    </source>
</evidence>
<gene>
    <name evidence="7" type="ORF">J8A68_001843</name>
</gene>
<dbReference type="InterPro" id="IPR001806">
    <property type="entry name" value="Small_GTPase"/>
</dbReference>
<dbReference type="SMART" id="SM00174">
    <property type="entry name" value="RHO"/>
    <property type="match status" value="1"/>
</dbReference>
<dbReference type="NCBIfam" id="TIGR00231">
    <property type="entry name" value="small_GTP"/>
    <property type="match status" value="1"/>
</dbReference>
<dbReference type="PANTHER" id="PTHR47981">
    <property type="entry name" value="RAB FAMILY"/>
    <property type="match status" value="1"/>
</dbReference>
<dbReference type="SMART" id="SM00173">
    <property type="entry name" value="RAS"/>
    <property type="match status" value="1"/>
</dbReference>
<dbReference type="InterPro" id="IPR005225">
    <property type="entry name" value="Small_GTP-bd"/>
</dbReference>
<sequence length="295" mass="33040">MSKKLNHNNNKSRTPNNIQHSQKQPSINIIQKEQRTGTVKQTTPIPTLKVVLLGDSGVGKTCLRSQFVHHIFSNAYKATIGGDYLTTTILLPNQDTSASSSSTTITTQQDSSHENLLKTTQRSTTNKSTTTKINLQIWDTAGQERFNSISQAFYRGTDVCVLVYDITNYESVLSIRDWFSRFIQHCHVDFPGVVIVGNKMDKINERCVDLEEIKDIVTSNTTVANVGDYIEDWDSALLEVSAKRLDLVEKLFSTVGKIGMELISGERSKKLHDFSIDLRETHQHLEESRSGGCAC</sequence>
<feature type="compositionally biased region" description="Polar residues" evidence="6">
    <location>
        <begin position="7"/>
        <end position="25"/>
    </location>
</feature>
<feature type="region of interest" description="Disordered" evidence="6">
    <location>
        <begin position="1"/>
        <end position="25"/>
    </location>
</feature>
<reference evidence="7 8" key="1">
    <citation type="journal article" date="2021" name="DNA Res.">
        <title>Genome analysis of Candida subhashii reveals its hybrid nature and dual mitochondrial genome conformations.</title>
        <authorList>
            <person name="Mixao V."/>
            <person name="Hegedusova E."/>
            <person name="Saus E."/>
            <person name="Pryszcz L.P."/>
            <person name="Cillingova A."/>
            <person name="Nosek J."/>
            <person name="Gabaldon T."/>
        </authorList>
    </citation>
    <scope>NUCLEOTIDE SEQUENCE [LARGE SCALE GENOMIC DNA]</scope>
    <source>
        <strain evidence="7 8">CBS 10753</strain>
    </source>
</reference>
<evidence type="ECO:0000256" key="5">
    <source>
        <dbReference type="ARBA" id="ARBA00023289"/>
    </source>
</evidence>
<feature type="region of interest" description="Disordered" evidence="6">
    <location>
        <begin position="95"/>
        <end position="125"/>
    </location>
</feature>
<keyword evidence="3" id="KW-0547">Nucleotide-binding</keyword>
<comment type="similarity">
    <text evidence="1">Belongs to the small GTPase superfamily. Rab family.</text>
</comment>
<evidence type="ECO:0000256" key="1">
    <source>
        <dbReference type="ARBA" id="ARBA00006270"/>
    </source>
</evidence>
<protein>
    <submittedName>
        <fullName evidence="7">Uncharacterized protein</fullName>
    </submittedName>
</protein>
<feature type="compositionally biased region" description="Low complexity" evidence="6">
    <location>
        <begin position="95"/>
        <end position="110"/>
    </location>
</feature>
<evidence type="ECO:0000256" key="3">
    <source>
        <dbReference type="ARBA" id="ARBA00022741"/>
    </source>
</evidence>
<dbReference type="EMBL" id="JAGSYN010000069">
    <property type="protein sequence ID" value="KAG7664618.1"/>
    <property type="molecule type" value="Genomic_DNA"/>
</dbReference>
<accession>A0A8J5QM43</accession>
<dbReference type="GO" id="GO:0005525">
    <property type="term" value="F:GTP binding"/>
    <property type="evidence" value="ECO:0007669"/>
    <property type="project" value="UniProtKB-KW"/>
</dbReference>
<dbReference type="GO" id="GO:0005770">
    <property type="term" value="C:late endosome"/>
    <property type="evidence" value="ECO:0007669"/>
    <property type="project" value="TreeGrafter"/>
</dbReference>
<keyword evidence="4" id="KW-0342">GTP-binding</keyword>
<comment type="caution">
    <text evidence="7">The sequence shown here is derived from an EMBL/GenBank/DDBJ whole genome shotgun (WGS) entry which is preliminary data.</text>
</comment>
<organism evidence="7 8">
    <name type="scientific">[Candida] subhashii</name>
    <dbReference type="NCBI Taxonomy" id="561895"/>
    <lineage>
        <taxon>Eukaryota</taxon>
        <taxon>Fungi</taxon>
        <taxon>Dikarya</taxon>
        <taxon>Ascomycota</taxon>
        <taxon>Saccharomycotina</taxon>
        <taxon>Pichiomycetes</taxon>
        <taxon>Debaryomycetaceae</taxon>
        <taxon>Spathaspora</taxon>
    </lineage>
</organism>
<dbReference type="Proteomes" id="UP000694255">
    <property type="component" value="Unassembled WGS sequence"/>
</dbReference>
<evidence type="ECO:0000256" key="6">
    <source>
        <dbReference type="SAM" id="MobiDB-lite"/>
    </source>
</evidence>
<evidence type="ECO:0000313" key="8">
    <source>
        <dbReference type="Proteomes" id="UP000694255"/>
    </source>
</evidence>
<keyword evidence="8" id="KW-1185">Reference proteome</keyword>
<dbReference type="GO" id="GO:0000329">
    <property type="term" value="C:fungal-type vacuole membrane"/>
    <property type="evidence" value="ECO:0007669"/>
    <property type="project" value="TreeGrafter"/>
</dbReference>
<proteinExistence type="inferred from homology"/>
<evidence type="ECO:0000256" key="2">
    <source>
        <dbReference type="ARBA" id="ARBA00022481"/>
    </source>
</evidence>
<dbReference type="SMART" id="SM00175">
    <property type="entry name" value="RAB"/>
    <property type="match status" value="1"/>
</dbReference>
<dbReference type="GO" id="GO:0032889">
    <property type="term" value="P:regulation of vacuole fusion, non-autophagic"/>
    <property type="evidence" value="ECO:0007669"/>
    <property type="project" value="TreeGrafter"/>
</dbReference>
<keyword evidence="5" id="KW-0449">Lipoprotein</keyword>
<dbReference type="PANTHER" id="PTHR47981:SF20">
    <property type="entry name" value="RAS-RELATED PROTEIN RAB-7A"/>
    <property type="match status" value="1"/>
</dbReference>
<dbReference type="PROSITE" id="PS51421">
    <property type="entry name" value="RAS"/>
    <property type="match status" value="1"/>
</dbReference>
<dbReference type="OrthoDB" id="9989112at2759"/>
<dbReference type="PROSITE" id="PS51420">
    <property type="entry name" value="RHO"/>
    <property type="match status" value="1"/>
</dbReference>
<dbReference type="GO" id="GO:0003924">
    <property type="term" value="F:GTPase activity"/>
    <property type="evidence" value="ECO:0007669"/>
    <property type="project" value="InterPro"/>
</dbReference>
<evidence type="ECO:0000256" key="4">
    <source>
        <dbReference type="ARBA" id="ARBA00023134"/>
    </source>
</evidence>
<dbReference type="AlphaFoldDB" id="A0A8J5QM43"/>
<keyword evidence="2" id="KW-0488">Methylation</keyword>
<dbReference type="RefSeq" id="XP_049264850.1">
    <property type="nucleotide sequence ID" value="XM_049405530.1"/>
</dbReference>
<dbReference type="PROSITE" id="PS51419">
    <property type="entry name" value="RAB"/>
    <property type="match status" value="1"/>
</dbReference>
<dbReference type="Pfam" id="PF00071">
    <property type="entry name" value="Ras"/>
    <property type="match status" value="2"/>
</dbReference>
<dbReference type="GeneID" id="73468644"/>